<sequence>MAPFLTPKVVLPGFKDRIESILVQGDRAYLGTSLGNLHIYGVDPTQDGPEEEWEPVEVKKGLVKKSLEQLGFIKDINSLVVLSDATVTLFPLPSFTPPTVLTSAKAAFSFGIHSYIYKEPQEPQADSGTFSSPKAPSIPTLITTLIVGCRRKVVVYTWKDGEPQDSKECVLPHSPRVITFMDNVNACFAYSATEHAVFSLNSMSATDVTIPLPTTGPATTAASAFTGLAGYMTLGLGAKAKPAVARINETETLIVKDHEGIFISSDAKPSRPSTIEWPVPPEEIAFVKPYLLSVLPAGSVNVSNAPVGESSNGESQPAVATTTSVQIRSSISLQPVQLFTFPFDASAPSSSTSPPAPVNASVRLMTTSLSAKSQLFLVTTPTDRNAATAEGSSIWQFTMKPWTDQLDELIIARQYVDALKLLDLIDQAYLPDKEQRKLRIRGLNAVSDFRAGRFDSAIDTLIELDINPAKVIALYPESISGRLSVPREKWIELYGGPAEPSKEQEKPLTDDTSPNPSEKSTAASPSLGAAVEVLESLGITSGTGSVRGRFRTPFGALISGQKDDDTASIHSQSSKIKHENPPADNLRRSVETLVRYLGDRRPKLAGALAAIGITPADQAHKIAPLSESSVDDLFAMPNAPLSALTPEQLQRYAQIVDTALFKSYLMVRPTLAGSLFRIPNWCEVQEVEGVLRSRQMFRDLKDLYNQKKMHRQALELLRQLGEKEDDMEERLYDSIQYLRRLGPEYLPQIFESARWVIEQDSTMALNIFKSDDVDLPRWEVADYLDGIDPKLCARYIEYLIEEREEDSMEFHDRLAELYVKMTLTAKKRGDDKTRREFYDKLVHFIDSTNRYRVDRLYGIISSEELYEPRAILLGRLGRHDQALEIYVYRLHDFAEAEKYCKRYYQADAETKNIFLTLLRIYLRPTVDTKVDLLQPALDLISRHSPRLDTVEALELLPPMVTIEDIRTFLIEGLKIPKFDTSVTRHIHRARSDQVSRKLLTLQARRVKVTDSRICPQCHKRLGNSMIAVHSPRGEVTHFYCREAFSRKLNETRH</sequence>
<dbReference type="AlphaFoldDB" id="A0A4V4HH27"/>
<feature type="domain" description="CNH" evidence="7">
    <location>
        <begin position="15"/>
        <end position="335"/>
    </location>
</feature>
<evidence type="ECO:0000256" key="2">
    <source>
        <dbReference type="ARBA" id="ARBA00023136"/>
    </source>
</evidence>
<comment type="similarity">
    <text evidence="3">Belongs to the VAM6/VPS39 family.</text>
</comment>
<dbReference type="InterPro" id="IPR019452">
    <property type="entry name" value="VPS39/TGF_beta_rcpt-assoc_1"/>
</dbReference>
<protein>
    <recommendedName>
        <fullName evidence="7">CNH domain-containing protein</fullName>
    </recommendedName>
</protein>
<comment type="subcellular location">
    <subcellularLocation>
        <location evidence="1">Endomembrane system</location>
        <topology evidence="1">Peripheral membrane protein</topology>
    </subcellularLocation>
</comment>
<dbReference type="EMBL" id="ML179095">
    <property type="protein sequence ID" value="THV01026.1"/>
    <property type="molecule type" value="Genomic_DNA"/>
</dbReference>
<evidence type="ECO:0000313" key="9">
    <source>
        <dbReference type="Proteomes" id="UP000297245"/>
    </source>
</evidence>
<dbReference type="GO" id="GO:0012505">
    <property type="term" value="C:endomembrane system"/>
    <property type="evidence" value="ECO:0007669"/>
    <property type="project" value="UniProtKB-SubCell"/>
</dbReference>
<keyword evidence="5" id="KW-0175">Coiled coil</keyword>
<feature type="repeat" description="CHCR" evidence="4">
    <location>
        <begin position="767"/>
        <end position="926"/>
    </location>
</feature>
<name>A0A4V4HH27_DENBC</name>
<feature type="compositionally biased region" description="Basic and acidic residues" evidence="6">
    <location>
        <begin position="500"/>
        <end position="509"/>
    </location>
</feature>
<dbReference type="InterPro" id="IPR019453">
    <property type="entry name" value="VPS39/TGFA1_Znf"/>
</dbReference>
<evidence type="ECO:0000259" key="7">
    <source>
        <dbReference type="PROSITE" id="PS50219"/>
    </source>
</evidence>
<dbReference type="InterPro" id="IPR032914">
    <property type="entry name" value="Vam6/VPS39/TRAP1"/>
</dbReference>
<dbReference type="GO" id="GO:0000329">
    <property type="term" value="C:fungal-type vacuole membrane"/>
    <property type="evidence" value="ECO:0007669"/>
    <property type="project" value="TreeGrafter"/>
</dbReference>
<feature type="region of interest" description="Disordered" evidence="6">
    <location>
        <begin position="561"/>
        <end position="584"/>
    </location>
</feature>
<keyword evidence="9" id="KW-1185">Reference proteome</keyword>
<dbReference type="PROSITE" id="PS50219">
    <property type="entry name" value="CNH"/>
    <property type="match status" value="1"/>
</dbReference>
<dbReference type="PROSITE" id="PS50236">
    <property type="entry name" value="CHCR"/>
    <property type="match status" value="1"/>
</dbReference>
<dbReference type="Pfam" id="PF10366">
    <property type="entry name" value="Vps39_1"/>
    <property type="match status" value="1"/>
</dbReference>
<proteinExistence type="inferred from homology"/>
<dbReference type="InterPro" id="IPR001180">
    <property type="entry name" value="CNH_dom"/>
</dbReference>
<dbReference type="OrthoDB" id="5325112at2759"/>
<dbReference type="Pfam" id="PF00780">
    <property type="entry name" value="CNH"/>
    <property type="match status" value="1"/>
</dbReference>
<accession>A0A4V4HH27</accession>
<feature type="coiled-coil region" evidence="5">
    <location>
        <begin position="700"/>
        <end position="730"/>
    </location>
</feature>
<gene>
    <name evidence="8" type="ORF">K435DRAFT_718392</name>
</gene>
<feature type="compositionally biased region" description="Polar residues" evidence="6">
    <location>
        <begin position="510"/>
        <end position="524"/>
    </location>
</feature>
<dbReference type="PANTHER" id="PTHR12894">
    <property type="entry name" value="CNH DOMAIN CONTAINING"/>
    <property type="match status" value="1"/>
</dbReference>
<reference evidence="8 9" key="1">
    <citation type="journal article" date="2019" name="Nat. Ecol. Evol.">
        <title>Megaphylogeny resolves global patterns of mushroom evolution.</title>
        <authorList>
            <person name="Varga T."/>
            <person name="Krizsan K."/>
            <person name="Foldi C."/>
            <person name="Dima B."/>
            <person name="Sanchez-Garcia M."/>
            <person name="Sanchez-Ramirez S."/>
            <person name="Szollosi G.J."/>
            <person name="Szarkandi J.G."/>
            <person name="Papp V."/>
            <person name="Albert L."/>
            <person name="Andreopoulos W."/>
            <person name="Angelini C."/>
            <person name="Antonin V."/>
            <person name="Barry K.W."/>
            <person name="Bougher N.L."/>
            <person name="Buchanan P."/>
            <person name="Buyck B."/>
            <person name="Bense V."/>
            <person name="Catcheside P."/>
            <person name="Chovatia M."/>
            <person name="Cooper J."/>
            <person name="Damon W."/>
            <person name="Desjardin D."/>
            <person name="Finy P."/>
            <person name="Geml J."/>
            <person name="Haridas S."/>
            <person name="Hughes K."/>
            <person name="Justo A."/>
            <person name="Karasinski D."/>
            <person name="Kautmanova I."/>
            <person name="Kiss B."/>
            <person name="Kocsube S."/>
            <person name="Kotiranta H."/>
            <person name="LaButti K.M."/>
            <person name="Lechner B.E."/>
            <person name="Liimatainen K."/>
            <person name="Lipzen A."/>
            <person name="Lukacs Z."/>
            <person name="Mihaltcheva S."/>
            <person name="Morgado L.N."/>
            <person name="Niskanen T."/>
            <person name="Noordeloos M.E."/>
            <person name="Ohm R.A."/>
            <person name="Ortiz-Santana B."/>
            <person name="Ovrebo C."/>
            <person name="Racz N."/>
            <person name="Riley R."/>
            <person name="Savchenko A."/>
            <person name="Shiryaev A."/>
            <person name="Soop K."/>
            <person name="Spirin V."/>
            <person name="Szebenyi C."/>
            <person name="Tomsovsky M."/>
            <person name="Tulloss R.E."/>
            <person name="Uehling J."/>
            <person name="Grigoriev I.V."/>
            <person name="Vagvolgyi C."/>
            <person name="Papp T."/>
            <person name="Martin F.M."/>
            <person name="Miettinen O."/>
            <person name="Hibbett D.S."/>
            <person name="Nagy L.G."/>
        </authorList>
    </citation>
    <scope>NUCLEOTIDE SEQUENCE [LARGE SCALE GENOMIC DNA]</scope>
    <source>
        <strain evidence="8 9">CBS 962.96</strain>
    </source>
</reference>
<evidence type="ECO:0000256" key="4">
    <source>
        <dbReference type="PROSITE-ProRule" id="PRU01006"/>
    </source>
</evidence>
<keyword evidence="2" id="KW-0472">Membrane</keyword>
<feature type="region of interest" description="Disordered" evidence="6">
    <location>
        <begin position="496"/>
        <end position="526"/>
    </location>
</feature>
<evidence type="ECO:0000256" key="1">
    <source>
        <dbReference type="ARBA" id="ARBA00004184"/>
    </source>
</evidence>
<evidence type="ECO:0000256" key="3">
    <source>
        <dbReference type="ARBA" id="ARBA00038201"/>
    </source>
</evidence>
<dbReference type="GO" id="GO:0034058">
    <property type="term" value="P:endosomal vesicle fusion"/>
    <property type="evidence" value="ECO:0007669"/>
    <property type="project" value="TreeGrafter"/>
</dbReference>
<dbReference type="InterPro" id="IPR000547">
    <property type="entry name" value="Clathrin_H-chain/VPS_repeat"/>
</dbReference>
<dbReference type="PANTHER" id="PTHR12894:SF49">
    <property type="entry name" value="VAM6_VPS39-LIKE PROTEIN"/>
    <property type="match status" value="1"/>
</dbReference>
<dbReference type="Pfam" id="PF10367">
    <property type="entry name" value="zf-Vps39_C"/>
    <property type="match status" value="1"/>
</dbReference>
<dbReference type="Proteomes" id="UP000297245">
    <property type="component" value="Unassembled WGS sequence"/>
</dbReference>
<dbReference type="GO" id="GO:0006914">
    <property type="term" value="P:autophagy"/>
    <property type="evidence" value="ECO:0007669"/>
    <property type="project" value="TreeGrafter"/>
</dbReference>
<evidence type="ECO:0000313" key="8">
    <source>
        <dbReference type="EMBL" id="THV01026.1"/>
    </source>
</evidence>
<dbReference type="GO" id="GO:0006886">
    <property type="term" value="P:intracellular protein transport"/>
    <property type="evidence" value="ECO:0007669"/>
    <property type="project" value="UniProtKB-UniRule"/>
</dbReference>
<evidence type="ECO:0000256" key="5">
    <source>
        <dbReference type="SAM" id="Coils"/>
    </source>
</evidence>
<organism evidence="8 9">
    <name type="scientific">Dendrothele bispora (strain CBS 962.96)</name>
    <dbReference type="NCBI Taxonomy" id="1314807"/>
    <lineage>
        <taxon>Eukaryota</taxon>
        <taxon>Fungi</taxon>
        <taxon>Dikarya</taxon>
        <taxon>Basidiomycota</taxon>
        <taxon>Agaricomycotina</taxon>
        <taxon>Agaricomycetes</taxon>
        <taxon>Agaricomycetidae</taxon>
        <taxon>Agaricales</taxon>
        <taxon>Agaricales incertae sedis</taxon>
        <taxon>Dendrothele</taxon>
    </lineage>
</organism>
<evidence type="ECO:0000256" key="6">
    <source>
        <dbReference type="SAM" id="MobiDB-lite"/>
    </source>
</evidence>